<feature type="domain" description="3-hydroxyisobutyrate dehydrogenase-like NAD-binding" evidence="6">
    <location>
        <begin position="179"/>
        <end position="295"/>
    </location>
</feature>
<evidence type="ECO:0000313" key="7">
    <source>
        <dbReference type="EMBL" id="ROW09447.1"/>
    </source>
</evidence>
<dbReference type="GO" id="GO:0050661">
    <property type="term" value="F:NADP binding"/>
    <property type="evidence" value="ECO:0007669"/>
    <property type="project" value="InterPro"/>
</dbReference>
<dbReference type="Gene3D" id="3.40.50.720">
    <property type="entry name" value="NAD(P)-binding Rossmann-like Domain"/>
    <property type="match status" value="1"/>
</dbReference>
<dbReference type="PIRSF" id="PIRSF000103">
    <property type="entry name" value="HIBADH"/>
    <property type="match status" value="1"/>
</dbReference>
<dbReference type="PANTHER" id="PTHR43580:SF3">
    <property type="entry name" value="6-PHOSPHOGLUCONATE DEHYDROGENASE FAMILY PROTEIN (AFU_ORTHOLOGUE AFUA_2G11600)"/>
    <property type="match status" value="1"/>
</dbReference>
<dbReference type="InterPro" id="IPR015815">
    <property type="entry name" value="HIBADH-related"/>
</dbReference>
<evidence type="ECO:0000256" key="3">
    <source>
        <dbReference type="ARBA" id="ARBA00023027"/>
    </source>
</evidence>
<evidence type="ECO:0000259" key="6">
    <source>
        <dbReference type="Pfam" id="PF14833"/>
    </source>
</evidence>
<feature type="active site" evidence="4">
    <location>
        <position position="183"/>
    </location>
</feature>
<keyword evidence="2" id="KW-0560">Oxidoreductase</keyword>
<dbReference type="SUPFAM" id="SSF48179">
    <property type="entry name" value="6-phosphogluconate dehydrogenase C-terminal domain-like"/>
    <property type="match status" value="1"/>
</dbReference>
<evidence type="ECO:0000256" key="1">
    <source>
        <dbReference type="ARBA" id="ARBA00007598"/>
    </source>
</evidence>
<dbReference type="SUPFAM" id="SSF51735">
    <property type="entry name" value="NAD(P)-binding Rossmann-fold domains"/>
    <property type="match status" value="1"/>
</dbReference>
<dbReference type="STRING" id="356882.A0A423X191"/>
<comment type="similarity">
    <text evidence="1">Belongs to the HIBADH-related family. NP60 subfamily.</text>
</comment>
<protein>
    <submittedName>
        <fullName evidence="7">Uncharacterized protein</fullName>
    </submittedName>
</protein>
<dbReference type="EMBL" id="LKEA01000004">
    <property type="protein sequence ID" value="ROW09447.1"/>
    <property type="molecule type" value="Genomic_DNA"/>
</dbReference>
<evidence type="ECO:0000259" key="5">
    <source>
        <dbReference type="Pfam" id="PF03446"/>
    </source>
</evidence>
<name>A0A423X191_9PEZI</name>
<dbReference type="AlphaFoldDB" id="A0A423X191"/>
<dbReference type="InterPro" id="IPR051265">
    <property type="entry name" value="HIBADH-related_NP60_sf"/>
</dbReference>
<keyword evidence="8" id="KW-1185">Reference proteome</keyword>
<dbReference type="GO" id="GO:0016491">
    <property type="term" value="F:oxidoreductase activity"/>
    <property type="evidence" value="ECO:0007669"/>
    <property type="project" value="UniProtKB-KW"/>
</dbReference>
<evidence type="ECO:0000256" key="4">
    <source>
        <dbReference type="PIRSR" id="PIRSR000103-1"/>
    </source>
</evidence>
<dbReference type="InterPro" id="IPR029154">
    <property type="entry name" value="HIBADH-like_NADP-bd"/>
</dbReference>
<feature type="domain" description="6-phosphogluconate dehydrogenase NADP-binding" evidence="5">
    <location>
        <begin position="6"/>
        <end position="164"/>
    </location>
</feature>
<accession>A0A423X191</accession>
<sequence>MAPKLFYIGLGNMGRHLKGMVKNIIKRGKDKYDGPLSIYNRSKPRTSALKSMGLGNTEMADSIKAGVSKADITFMCLANDQAVTETVEAIVQADIKGKVIVDCSTIHPDTSEAVAKAITSNGAEFVACPVFGAPAVADAGALIAVPAGPKAAVDKIMPFLTGVTSRGIIDLSDEPYHKAATMKLIGNTFVLNMIEQLAEAHVLAEKSGLGTQNSHRFVELLMPGIYTAYSNRMLSGDYWQRDKPLFDVGLARKDAGHALDIAETAGVKMGNLEIVDAHLAKVQEHSKNADVASVYGAVRQESGLKYEIDDTEAWVNYE</sequence>
<dbReference type="Pfam" id="PF14833">
    <property type="entry name" value="NAD_binding_11"/>
    <property type="match status" value="1"/>
</dbReference>
<reference evidence="7 8" key="1">
    <citation type="submission" date="2015-09" db="EMBL/GenBank/DDBJ databases">
        <title>Host preference determinants of Valsa canker pathogens revealed by comparative genomics.</title>
        <authorList>
            <person name="Yin Z."/>
            <person name="Huang L."/>
        </authorList>
    </citation>
    <scope>NUCLEOTIDE SEQUENCE [LARGE SCALE GENOMIC DNA]</scope>
    <source>
        <strain evidence="7 8">03-1</strain>
    </source>
</reference>
<dbReference type="GO" id="GO:0051287">
    <property type="term" value="F:NAD binding"/>
    <property type="evidence" value="ECO:0007669"/>
    <property type="project" value="InterPro"/>
</dbReference>
<keyword evidence="3" id="KW-0520">NAD</keyword>
<dbReference type="PANTHER" id="PTHR43580">
    <property type="entry name" value="OXIDOREDUCTASE GLYR1-RELATED"/>
    <property type="match status" value="1"/>
</dbReference>
<evidence type="ECO:0000256" key="2">
    <source>
        <dbReference type="ARBA" id="ARBA00023002"/>
    </source>
</evidence>
<dbReference type="Gene3D" id="1.10.1040.10">
    <property type="entry name" value="N-(1-d-carboxylethyl)-l-norvaline Dehydrogenase, domain 2"/>
    <property type="match status" value="1"/>
</dbReference>
<dbReference type="OrthoDB" id="435038at2759"/>
<dbReference type="InterPro" id="IPR008927">
    <property type="entry name" value="6-PGluconate_DH-like_C_sf"/>
</dbReference>
<dbReference type="Proteomes" id="UP000283895">
    <property type="component" value="Unassembled WGS sequence"/>
</dbReference>
<dbReference type="InterPro" id="IPR013328">
    <property type="entry name" value="6PGD_dom2"/>
</dbReference>
<dbReference type="Pfam" id="PF03446">
    <property type="entry name" value="NAD_binding_2"/>
    <property type="match status" value="1"/>
</dbReference>
<organism evidence="7 8">
    <name type="scientific">Cytospora schulzeri</name>
    <dbReference type="NCBI Taxonomy" id="448051"/>
    <lineage>
        <taxon>Eukaryota</taxon>
        <taxon>Fungi</taxon>
        <taxon>Dikarya</taxon>
        <taxon>Ascomycota</taxon>
        <taxon>Pezizomycotina</taxon>
        <taxon>Sordariomycetes</taxon>
        <taxon>Sordariomycetidae</taxon>
        <taxon>Diaporthales</taxon>
        <taxon>Cytosporaceae</taxon>
        <taxon>Cytospora</taxon>
    </lineage>
</organism>
<comment type="caution">
    <text evidence="7">The sequence shown here is derived from an EMBL/GenBank/DDBJ whole genome shotgun (WGS) entry which is preliminary data.</text>
</comment>
<gene>
    <name evidence="7" type="ORF">VMCG_02196</name>
</gene>
<dbReference type="InterPro" id="IPR036291">
    <property type="entry name" value="NAD(P)-bd_dom_sf"/>
</dbReference>
<evidence type="ECO:0000313" key="8">
    <source>
        <dbReference type="Proteomes" id="UP000283895"/>
    </source>
</evidence>
<dbReference type="InterPro" id="IPR006115">
    <property type="entry name" value="6PGDH_NADP-bd"/>
</dbReference>
<proteinExistence type="inferred from homology"/>